<dbReference type="HOGENOM" id="CLU_882979_0_0_1"/>
<reference evidence="7 8" key="1">
    <citation type="journal article" date="2008" name="Nature">
        <title>The genome of Laccaria bicolor provides insights into mycorrhizal symbiosis.</title>
        <authorList>
            <person name="Martin F."/>
            <person name="Aerts A."/>
            <person name="Ahren D."/>
            <person name="Brun A."/>
            <person name="Danchin E.G.J."/>
            <person name="Duchaussoy F."/>
            <person name="Gibon J."/>
            <person name="Kohler A."/>
            <person name="Lindquist E."/>
            <person name="Pereda V."/>
            <person name="Salamov A."/>
            <person name="Shapiro H.J."/>
            <person name="Wuyts J."/>
            <person name="Blaudez D."/>
            <person name="Buee M."/>
            <person name="Brokstein P."/>
            <person name="Canbaeck B."/>
            <person name="Cohen D."/>
            <person name="Courty P.E."/>
            <person name="Coutinho P.M."/>
            <person name="Delaruelle C."/>
            <person name="Detter J.C."/>
            <person name="Deveau A."/>
            <person name="DiFazio S."/>
            <person name="Duplessis S."/>
            <person name="Fraissinet-Tachet L."/>
            <person name="Lucic E."/>
            <person name="Frey-Klett P."/>
            <person name="Fourrey C."/>
            <person name="Feussner I."/>
            <person name="Gay G."/>
            <person name="Grimwood J."/>
            <person name="Hoegger P.J."/>
            <person name="Jain P."/>
            <person name="Kilaru S."/>
            <person name="Labbe J."/>
            <person name="Lin Y.C."/>
            <person name="Legue V."/>
            <person name="Le Tacon F."/>
            <person name="Marmeisse R."/>
            <person name="Melayah D."/>
            <person name="Montanini B."/>
            <person name="Muratet M."/>
            <person name="Nehls U."/>
            <person name="Niculita-Hirzel H."/>
            <person name="Oudot-Le Secq M.P."/>
            <person name="Peter M."/>
            <person name="Quesneville H."/>
            <person name="Rajashekar B."/>
            <person name="Reich M."/>
            <person name="Rouhier N."/>
            <person name="Schmutz J."/>
            <person name="Yin T."/>
            <person name="Chalot M."/>
            <person name="Henrissat B."/>
            <person name="Kuees U."/>
            <person name="Lucas S."/>
            <person name="Van de Peer Y."/>
            <person name="Podila G.K."/>
            <person name="Polle A."/>
            <person name="Pukkila P.J."/>
            <person name="Richardson P.M."/>
            <person name="Rouze P."/>
            <person name="Sanders I.R."/>
            <person name="Stajich J.E."/>
            <person name="Tunlid A."/>
            <person name="Tuskan G."/>
            <person name="Grigoriev I.V."/>
        </authorList>
    </citation>
    <scope>NUCLEOTIDE SEQUENCE [LARGE SCALE GENOMIC DNA]</scope>
    <source>
        <strain evidence="8">S238N-H82 / ATCC MYA-4686</strain>
    </source>
</reference>
<dbReference type="GO" id="GO:0019237">
    <property type="term" value="F:centromeric DNA binding"/>
    <property type="evidence" value="ECO:0007669"/>
    <property type="project" value="InterPro"/>
</dbReference>
<dbReference type="Gene3D" id="2.60.120.10">
    <property type="entry name" value="Jelly Rolls"/>
    <property type="match status" value="1"/>
</dbReference>
<dbReference type="InterPro" id="IPR014710">
    <property type="entry name" value="RmlC-like_jellyroll"/>
</dbReference>
<sequence length="315" mass="34885">MDPNQNGTAMPDHDQVTTSTVEDNAKQGPVDVQVVVNEVDLGSSGSQGPTDGIGAACTIDVQPPTPRIGEAPPRKQRLYKRARINSEEAVNENEITHGVVQTLDALPVERRLFNNHHSSNYRDSVAENGLSYTRIFQEDGFTGAGRLCLAALAEKSRKNTQDNSYVFCVVEGTVHVQIHHTTGVVRQGGMFHVPRGNTYAIKNPSSTDSAHLVFMQARVSHTNATPFPPLDTPPPMFLDEPLTKTMMLLTWLLKLLRARVGEYQAVIMRVYKRRVAQYMNTQRLCLICFVLGLAVRRLPFVGSPPILNIQFIGVR</sequence>
<comment type="subcellular location">
    <subcellularLocation>
        <location evidence="1">Nucleus</location>
    </subcellularLocation>
</comment>
<keyword evidence="4" id="KW-0539">Nucleus</keyword>
<dbReference type="EMBL" id="DS547108">
    <property type="protein sequence ID" value="EDR06576.1"/>
    <property type="molecule type" value="Genomic_DNA"/>
</dbReference>
<protein>
    <submittedName>
        <fullName evidence="7">Predicted protein</fullName>
    </submittedName>
</protein>
<dbReference type="GO" id="GO:0000776">
    <property type="term" value="C:kinetochore"/>
    <property type="evidence" value="ECO:0007669"/>
    <property type="project" value="InterPro"/>
</dbReference>
<dbReference type="Pfam" id="PF11699">
    <property type="entry name" value="CENP-C_C"/>
    <property type="match status" value="1"/>
</dbReference>
<dbReference type="OrthoDB" id="1939643at2759"/>
<dbReference type="InterPro" id="IPR025974">
    <property type="entry name" value="Mif2/CENP-C_cupin"/>
</dbReference>
<gene>
    <name evidence="7" type="ORF">LACBIDRAFT_300140</name>
</gene>
<feature type="domain" description="Mif2/CENP-C cupin" evidence="6">
    <location>
        <begin position="131"/>
        <end position="216"/>
    </location>
</feature>
<keyword evidence="3" id="KW-0238">DNA-binding</keyword>
<evidence type="ECO:0000256" key="2">
    <source>
        <dbReference type="ARBA" id="ARBA00010291"/>
    </source>
</evidence>
<dbReference type="GO" id="GO:0051455">
    <property type="term" value="P:spindle attachment to meiosis I kinetochore"/>
    <property type="evidence" value="ECO:0007669"/>
    <property type="project" value="TreeGrafter"/>
</dbReference>
<evidence type="ECO:0000313" key="7">
    <source>
        <dbReference type="EMBL" id="EDR06576.1"/>
    </source>
</evidence>
<accession>B0DG41</accession>
<dbReference type="SUPFAM" id="SSF51182">
    <property type="entry name" value="RmlC-like cupins"/>
    <property type="match status" value="1"/>
</dbReference>
<dbReference type="PANTHER" id="PTHR16684">
    <property type="entry name" value="CENTROMERE PROTEIN C"/>
    <property type="match status" value="1"/>
</dbReference>
<dbReference type="KEGG" id="lbc:LACBIDRAFT_300140"/>
<keyword evidence="8" id="KW-1185">Reference proteome</keyword>
<dbReference type="GeneID" id="6078432"/>
<evidence type="ECO:0000256" key="3">
    <source>
        <dbReference type="ARBA" id="ARBA00023125"/>
    </source>
</evidence>
<dbReference type="InterPro" id="IPR028386">
    <property type="entry name" value="CENP-C/Mif2/cnp3"/>
</dbReference>
<evidence type="ECO:0000256" key="1">
    <source>
        <dbReference type="ARBA" id="ARBA00004123"/>
    </source>
</evidence>
<dbReference type="GO" id="GO:0005634">
    <property type="term" value="C:nucleus"/>
    <property type="evidence" value="ECO:0007669"/>
    <property type="project" value="UniProtKB-SubCell"/>
</dbReference>
<evidence type="ECO:0000256" key="4">
    <source>
        <dbReference type="ARBA" id="ARBA00023242"/>
    </source>
</evidence>
<proteinExistence type="inferred from homology"/>
<evidence type="ECO:0000256" key="5">
    <source>
        <dbReference type="SAM" id="MobiDB-lite"/>
    </source>
</evidence>
<dbReference type="GO" id="GO:0051315">
    <property type="term" value="P:attachment of mitotic spindle microtubules to kinetochore"/>
    <property type="evidence" value="ECO:0007669"/>
    <property type="project" value="TreeGrafter"/>
</dbReference>
<evidence type="ECO:0000313" key="8">
    <source>
        <dbReference type="Proteomes" id="UP000001194"/>
    </source>
</evidence>
<evidence type="ECO:0000259" key="6">
    <source>
        <dbReference type="Pfam" id="PF11699"/>
    </source>
</evidence>
<dbReference type="InParanoid" id="B0DG41"/>
<dbReference type="PANTHER" id="PTHR16684:SF11">
    <property type="entry name" value="CENTROMERE PROTEIN C"/>
    <property type="match status" value="1"/>
</dbReference>
<dbReference type="STRING" id="486041.B0DG41"/>
<dbReference type="GO" id="GO:0051382">
    <property type="term" value="P:kinetochore assembly"/>
    <property type="evidence" value="ECO:0007669"/>
    <property type="project" value="InterPro"/>
</dbReference>
<dbReference type="AlphaFoldDB" id="B0DG41"/>
<feature type="region of interest" description="Disordered" evidence="5">
    <location>
        <begin position="1"/>
        <end position="30"/>
    </location>
</feature>
<comment type="similarity">
    <text evidence="2">Belongs to the CENP-C/MIF2 family.</text>
</comment>
<name>B0DG41_LACBS</name>
<dbReference type="RefSeq" id="XP_001882948.1">
    <property type="nucleotide sequence ID" value="XM_001882913.1"/>
</dbReference>
<dbReference type="InterPro" id="IPR011051">
    <property type="entry name" value="RmlC_Cupin_sf"/>
</dbReference>
<dbReference type="Proteomes" id="UP000001194">
    <property type="component" value="Unassembled WGS sequence"/>
</dbReference>
<organism evidence="8">
    <name type="scientific">Laccaria bicolor (strain S238N-H82 / ATCC MYA-4686)</name>
    <name type="common">Bicoloured deceiver</name>
    <name type="synonym">Laccaria laccata var. bicolor</name>
    <dbReference type="NCBI Taxonomy" id="486041"/>
    <lineage>
        <taxon>Eukaryota</taxon>
        <taxon>Fungi</taxon>
        <taxon>Dikarya</taxon>
        <taxon>Basidiomycota</taxon>
        <taxon>Agaricomycotina</taxon>
        <taxon>Agaricomycetes</taxon>
        <taxon>Agaricomycetidae</taxon>
        <taxon>Agaricales</taxon>
        <taxon>Agaricineae</taxon>
        <taxon>Hydnangiaceae</taxon>
        <taxon>Laccaria</taxon>
    </lineage>
</organism>